<feature type="compositionally biased region" description="Basic and acidic residues" evidence="1">
    <location>
        <begin position="82"/>
        <end position="95"/>
    </location>
</feature>
<reference evidence="2 3" key="1">
    <citation type="submission" date="2016-02" db="EMBL/GenBank/DDBJ databases">
        <title>Genome analysis of coral dinoflagellate symbionts highlights evolutionary adaptations to a symbiotic lifestyle.</title>
        <authorList>
            <person name="Aranda M."/>
            <person name="Li Y."/>
            <person name="Liew Y.J."/>
            <person name="Baumgarten S."/>
            <person name="Simakov O."/>
            <person name="Wilson M."/>
            <person name="Piel J."/>
            <person name="Ashoor H."/>
            <person name="Bougouffa S."/>
            <person name="Bajic V.B."/>
            <person name="Ryu T."/>
            <person name="Ravasi T."/>
            <person name="Bayer T."/>
            <person name="Micklem G."/>
            <person name="Kim H."/>
            <person name="Bhak J."/>
            <person name="Lajeunesse T.C."/>
            <person name="Voolstra C.R."/>
        </authorList>
    </citation>
    <scope>NUCLEOTIDE SEQUENCE [LARGE SCALE GENOMIC DNA]</scope>
    <source>
        <strain evidence="2 3">CCMP2467</strain>
    </source>
</reference>
<dbReference type="EMBL" id="LSRX01000587">
    <property type="protein sequence ID" value="OLP93309.1"/>
    <property type="molecule type" value="Genomic_DNA"/>
</dbReference>
<evidence type="ECO:0000313" key="3">
    <source>
        <dbReference type="Proteomes" id="UP000186817"/>
    </source>
</evidence>
<sequence length="176" mass="17388">MQPQLAADTDAWIVDAALGSLDSCVSEAGGVQVKGAGDDGASDGKDENVVLDRGAQELVDKDGAAVAAHLAHRGALPVTGKKAGDRKDDPERVAVERPGAGMGSGLGAAADVGKAGQGAADAEDGGVEDAVQDACVPQGLDSWVWLRGFRVDVTEAASGAAGCPAAHSLAVAYAAE</sequence>
<feature type="region of interest" description="Disordered" evidence="1">
    <location>
        <begin position="77"/>
        <end position="128"/>
    </location>
</feature>
<feature type="compositionally biased region" description="Low complexity" evidence="1">
    <location>
        <begin position="107"/>
        <end position="120"/>
    </location>
</feature>
<gene>
    <name evidence="2" type="ORF">AK812_SmicGene24811</name>
</gene>
<name>A0A1Q9DDR7_SYMMI</name>
<comment type="caution">
    <text evidence="2">The sequence shown here is derived from an EMBL/GenBank/DDBJ whole genome shotgun (WGS) entry which is preliminary data.</text>
</comment>
<evidence type="ECO:0000256" key="1">
    <source>
        <dbReference type="SAM" id="MobiDB-lite"/>
    </source>
</evidence>
<protein>
    <submittedName>
        <fullName evidence="2">Uncharacterized protein</fullName>
    </submittedName>
</protein>
<proteinExistence type="predicted"/>
<accession>A0A1Q9DDR7</accession>
<keyword evidence="3" id="KW-1185">Reference proteome</keyword>
<dbReference type="Proteomes" id="UP000186817">
    <property type="component" value="Unassembled WGS sequence"/>
</dbReference>
<dbReference type="AlphaFoldDB" id="A0A1Q9DDR7"/>
<organism evidence="2 3">
    <name type="scientific">Symbiodinium microadriaticum</name>
    <name type="common">Dinoflagellate</name>
    <name type="synonym">Zooxanthella microadriatica</name>
    <dbReference type="NCBI Taxonomy" id="2951"/>
    <lineage>
        <taxon>Eukaryota</taxon>
        <taxon>Sar</taxon>
        <taxon>Alveolata</taxon>
        <taxon>Dinophyceae</taxon>
        <taxon>Suessiales</taxon>
        <taxon>Symbiodiniaceae</taxon>
        <taxon>Symbiodinium</taxon>
    </lineage>
</organism>
<evidence type="ECO:0000313" key="2">
    <source>
        <dbReference type="EMBL" id="OLP93309.1"/>
    </source>
</evidence>